<protein>
    <submittedName>
        <fullName evidence="3">Glycine-zipper containing OmpA-like membrane domain-containing protein</fullName>
    </submittedName>
</protein>
<evidence type="ECO:0000259" key="2">
    <source>
        <dbReference type="Pfam" id="PF13441"/>
    </source>
</evidence>
<evidence type="ECO:0000313" key="3">
    <source>
        <dbReference type="EMBL" id="SFW36090.1"/>
    </source>
</evidence>
<dbReference type="EMBL" id="FPIW01000012">
    <property type="protein sequence ID" value="SFW36090.1"/>
    <property type="molecule type" value="Genomic_DNA"/>
</dbReference>
<feature type="compositionally biased region" description="Basic and acidic residues" evidence="1">
    <location>
        <begin position="234"/>
        <end position="249"/>
    </location>
</feature>
<comment type="caution">
    <text evidence="3">The sequence shown here is derived from an EMBL/GenBank/DDBJ whole genome shotgun (WGS) entry which is preliminary data.</text>
</comment>
<dbReference type="Proteomes" id="UP000182680">
    <property type="component" value="Unassembled WGS sequence"/>
</dbReference>
<feature type="domain" description="YMGG-like Gly-zipper" evidence="2">
    <location>
        <begin position="52"/>
        <end position="98"/>
    </location>
</feature>
<evidence type="ECO:0000256" key="1">
    <source>
        <dbReference type="SAM" id="MobiDB-lite"/>
    </source>
</evidence>
<name>A0AA94HRV7_DESDE</name>
<gene>
    <name evidence="3" type="ORF">SAMN02910291_00987</name>
</gene>
<dbReference type="RefSeq" id="WP_072311565.1">
    <property type="nucleotide sequence ID" value="NZ_FPIW01000012.1"/>
</dbReference>
<dbReference type="PROSITE" id="PS51257">
    <property type="entry name" value="PROKAR_LIPOPROTEIN"/>
    <property type="match status" value="1"/>
</dbReference>
<accession>A0AA94HRV7</accession>
<sequence length="263" mass="28192">MQRRAYLPLVCILVGGLLFSGCTSRYGEQRTKVNYYPQCYEPVAQLRKDENSTGKSTAAGAAGGALLGALIGGLATGKVEGALAGAVAGGAAGAVGGNIYGKSQERQRDAAYLAEYNRQMGAEAVSMNRATAAAKLATKCYDQQFKLAVDQYRAGQITRLELQDRYNEIRSGLEETAYILKDTSSAMAQRNSEYERVLASDYTASQPASPAASTPKKKPAVRQASISPQASEWKSSRKELESTRSDVDARMSSYEETVNNLLG</sequence>
<feature type="compositionally biased region" description="Polar residues" evidence="1">
    <location>
        <begin position="224"/>
        <end position="233"/>
    </location>
</feature>
<feature type="compositionally biased region" description="Low complexity" evidence="1">
    <location>
        <begin position="203"/>
        <end position="214"/>
    </location>
</feature>
<proteinExistence type="predicted"/>
<reference evidence="4" key="1">
    <citation type="submission" date="2016-11" db="EMBL/GenBank/DDBJ databases">
        <authorList>
            <person name="Jaros S."/>
            <person name="Januszkiewicz K."/>
            <person name="Wedrychowicz H."/>
        </authorList>
    </citation>
    <scope>NUCLEOTIDE SEQUENCE [LARGE SCALE GENOMIC DNA]</scope>
    <source>
        <strain evidence="4">DSM 7057</strain>
    </source>
</reference>
<dbReference type="Pfam" id="PF13441">
    <property type="entry name" value="Gly-zipper_YMGG"/>
    <property type="match status" value="1"/>
</dbReference>
<dbReference type="InterPro" id="IPR027367">
    <property type="entry name" value="Gly-zipper_YMGG"/>
</dbReference>
<feature type="region of interest" description="Disordered" evidence="1">
    <location>
        <begin position="201"/>
        <end position="251"/>
    </location>
</feature>
<dbReference type="AlphaFoldDB" id="A0AA94HRV7"/>
<evidence type="ECO:0000313" key="4">
    <source>
        <dbReference type="Proteomes" id="UP000182680"/>
    </source>
</evidence>
<organism evidence="3 4">
    <name type="scientific">Desulfovibrio desulfuricans</name>
    <dbReference type="NCBI Taxonomy" id="876"/>
    <lineage>
        <taxon>Bacteria</taxon>
        <taxon>Pseudomonadati</taxon>
        <taxon>Thermodesulfobacteriota</taxon>
        <taxon>Desulfovibrionia</taxon>
        <taxon>Desulfovibrionales</taxon>
        <taxon>Desulfovibrionaceae</taxon>
        <taxon>Desulfovibrio</taxon>
    </lineage>
</organism>